<dbReference type="AlphaFoldDB" id="A0A392PTT1"/>
<evidence type="ECO:0000313" key="3">
    <source>
        <dbReference type="Proteomes" id="UP000265520"/>
    </source>
</evidence>
<feature type="non-terminal residue" evidence="2">
    <location>
        <position position="56"/>
    </location>
</feature>
<proteinExistence type="predicted"/>
<accession>A0A392PTT1</accession>
<dbReference type="Proteomes" id="UP000265520">
    <property type="component" value="Unassembled WGS sequence"/>
</dbReference>
<name>A0A392PTT1_9FABA</name>
<feature type="compositionally biased region" description="Polar residues" evidence="1">
    <location>
        <begin position="27"/>
        <end position="40"/>
    </location>
</feature>
<reference evidence="2 3" key="1">
    <citation type="journal article" date="2018" name="Front. Plant Sci.">
        <title>Red Clover (Trifolium pratense) and Zigzag Clover (T. medium) - A Picture of Genomic Similarities and Differences.</title>
        <authorList>
            <person name="Dluhosova J."/>
            <person name="Istvanek J."/>
            <person name="Nedelnik J."/>
            <person name="Repkova J."/>
        </authorList>
    </citation>
    <scope>NUCLEOTIDE SEQUENCE [LARGE SCALE GENOMIC DNA]</scope>
    <source>
        <strain evidence="3">cv. 10/8</strain>
        <tissue evidence="2">Leaf</tissue>
    </source>
</reference>
<dbReference type="EMBL" id="LXQA010094995">
    <property type="protein sequence ID" value="MCI15092.1"/>
    <property type="molecule type" value="Genomic_DNA"/>
</dbReference>
<comment type="caution">
    <text evidence="2">The sequence shown here is derived from an EMBL/GenBank/DDBJ whole genome shotgun (WGS) entry which is preliminary data.</text>
</comment>
<protein>
    <submittedName>
        <fullName evidence="2">Uncharacterized protein</fullName>
    </submittedName>
</protein>
<evidence type="ECO:0000313" key="2">
    <source>
        <dbReference type="EMBL" id="MCI15092.1"/>
    </source>
</evidence>
<keyword evidence="3" id="KW-1185">Reference proteome</keyword>
<feature type="region of interest" description="Disordered" evidence="1">
    <location>
        <begin position="18"/>
        <end position="56"/>
    </location>
</feature>
<organism evidence="2 3">
    <name type="scientific">Trifolium medium</name>
    <dbReference type="NCBI Taxonomy" id="97028"/>
    <lineage>
        <taxon>Eukaryota</taxon>
        <taxon>Viridiplantae</taxon>
        <taxon>Streptophyta</taxon>
        <taxon>Embryophyta</taxon>
        <taxon>Tracheophyta</taxon>
        <taxon>Spermatophyta</taxon>
        <taxon>Magnoliopsida</taxon>
        <taxon>eudicotyledons</taxon>
        <taxon>Gunneridae</taxon>
        <taxon>Pentapetalae</taxon>
        <taxon>rosids</taxon>
        <taxon>fabids</taxon>
        <taxon>Fabales</taxon>
        <taxon>Fabaceae</taxon>
        <taxon>Papilionoideae</taxon>
        <taxon>50 kb inversion clade</taxon>
        <taxon>NPAAA clade</taxon>
        <taxon>Hologalegina</taxon>
        <taxon>IRL clade</taxon>
        <taxon>Trifolieae</taxon>
        <taxon>Trifolium</taxon>
    </lineage>
</organism>
<sequence length="56" mass="6330">MACSYDAPSLEHIPLSQRRKFVHSDSHSQNNPRIPFSSTLPLHATVKNEHDDSDSK</sequence>
<evidence type="ECO:0000256" key="1">
    <source>
        <dbReference type="SAM" id="MobiDB-lite"/>
    </source>
</evidence>
<feature type="compositionally biased region" description="Basic and acidic residues" evidence="1">
    <location>
        <begin position="46"/>
        <end position="56"/>
    </location>
</feature>